<evidence type="ECO:0000256" key="3">
    <source>
        <dbReference type="ARBA" id="ARBA00023235"/>
    </source>
</evidence>
<dbReference type="InterPro" id="IPR009006">
    <property type="entry name" value="Ala_racemase/Decarboxylase_C"/>
</dbReference>
<comment type="cofactor">
    <cofactor evidence="1 4 5">
        <name>pyridoxal 5'-phosphate</name>
        <dbReference type="ChEBI" id="CHEBI:597326"/>
    </cofactor>
</comment>
<dbReference type="Proteomes" id="UP000182059">
    <property type="component" value="Unassembled WGS sequence"/>
</dbReference>
<name>A0A1J5FY07_9BACT</name>
<comment type="caution">
    <text evidence="8">The sequence shown here is derived from an EMBL/GenBank/DDBJ whole genome shotgun (WGS) entry which is preliminary data.</text>
</comment>
<keyword evidence="2 4" id="KW-0663">Pyridoxal phosphate</keyword>
<comment type="catalytic activity">
    <reaction evidence="4">
        <text>L-alanine = D-alanine</text>
        <dbReference type="Rhea" id="RHEA:20249"/>
        <dbReference type="ChEBI" id="CHEBI:57416"/>
        <dbReference type="ChEBI" id="CHEBI:57972"/>
        <dbReference type="EC" id="5.1.1.1"/>
    </reaction>
</comment>
<dbReference type="InterPro" id="IPR000821">
    <property type="entry name" value="Ala_racemase"/>
</dbReference>
<feature type="active site" description="Proton acceptor; specific for D-alanine" evidence="4">
    <location>
        <position position="42"/>
    </location>
</feature>
<sequence length="377" mass="41705">MGKIEHIGLRTWIEINVKAIRANYKTFRKLVPEGVQIIGVVKSNAYGHNMVQFAAELEKLDIDMLAVDSLVEGLALRKSGIKTPILVLGYTLPEMCTKAVRKNIHLTISSIDGLRVFLKFPTVARIPIHLKVDTGMHRQGFMLSEVETVIKVLLNSKVQVEGLYTHFASAKDLSNRAFTDGQIDELATWRTALYAIGFSPLVHAGATGGTLGFPNAHFDTVRVGAGLYGFWTEDEVKCVFKGALHLKPVLTWKTIISEVKEIPAWSGVGYDLTHMTKNVTRIAVCPVGYWHGYPRSLSNNAEVLVRGARAKVLGRISMDMIVIDITNIPNLKVGDKVVLIGRSGKEEITANELAKLAGTSAYEILTRLNPLMKRIYR</sequence>
<dbReference type="SUPFAM" id="SSF51419">
    <property type="entry name" value="PLP-binding barrel"/>
    <property type="match status" value="1"/>
</dbReference>
<dbReference type="GO" id="GO:0030170">
    <property type="term" value="F:pyridoxal phosphate binding"/>
    <property type="evidence" value="ECO:0007669"/>
    <property type="project" value="UniProtKB-UniRule"/>
</dbReference>
<dbReference type="AlphaFoldDB" id="A0A1J5FY07"/>
<comment type="function">
    <text evidence="4">Catalyzes the interconversion of L-alanine and D-alanine. May also act on other amino acids.</text>
</comment>
<protein>
    <recommendedName>
        <fullName evidence="4">Alanine racemase</fullName>
        <ecNumber evidence="4">5.1.1.1</ecNumber>
    </recommendedName>
</protein>
<evidence type="ECO:0000256" key="5">
    <source>
        <dbReference type="PIRSR" id="PIRSR600821-50"/>
    </source>
</evidence>
<dbReference type="Pfam" id="PF00842">
    <property type="entry name" value="Ala_racemase_C"/>
    <property type="match status" value="1"/>
</dbReference>
<proteinExistence type="inferred from homology"/>
<accession>A0A1J5FY07</accession>
<feature type="active site" description="Proton acceptor; specific for L-alanine" evidence="4">
    <location>
        <position position="270"/>
    </location>
</feature>
<organism evidence="8 9">
    <name type="scientific">Candidatus Nomurabacteria bacterium CG2_30_43_9</name>
    <dbReference type="NCBI Taxonomy" id="1805283"/>
    <lineage>
        <taxon>Bacteria</taxon>
        <taxon>Candidatus Nomuraibacteriota</taxon>
    </lineage>
</organism>
<dbReference type="Gene3D" id="3.20.20.10">
    <property type="entry name" value="Alanine racemase"/>
    <property type="match status" value="1"/>
</dbReference>
<dbReference type="EMBL" id="MNYX01000056">
    <property type="protein sequence ID" value="OIP65149.1"/>
    <property type="molecule type" value="Genomic_DNA"/>
</dbReference>
<dbReference type="PANTHER" id="PTHR30511">
    <property type="entry name" value="ALANINE RACEMASE"/>
    <property type="match status" value="1"/>
</dbReference>
<dbReference type="Gene3D" id="2.40.37.10">
    <property type="entry name" value="Lyase, Ornithine Decarboxylase, Chain A, domain 1"/>
    <property type="match status" value="1"/>
</dbReference>
<comment type="similarity">
    <text evidence="4">Belongs to the alanine racemase family.</text>
</comment>
<evidence type="ECO:0000313" key="9">
    <source>
        <dbReference type="Proteomes" id="UP000182059"/>
    </source>
</evidence>
<evidence type="ECO:0000259" key="7">
    <source>
        <dbReference type="SMART" id="SM01005"/>
    </source>
</evidence>
<evidence type="ECO:0000256" key="4">
    <source>
        <dbReference type="HAMAP-Rule" id="MF_01201"/>
    </source>
</evidence>
<dbReference type="HAMAP" id="MF_01201">
    <property type="entry name" value="Ala_racemase"/>
    <property type="match status" value="1"/>
</dbReference>
<keyword evidence="3 4" id="KW-0413">Isomerase</keyword>
<feature type="binding site" evidence="4 6">
    <location>
        <position position="138"/>
    </location>
    <ligand>
        <name>substrate</name>
    </ligand>
</feature>
<gene>
    <name evidence="8" type="ORF">AUK15_02495</name>
</gene>
<dbReference type="InterPro" id="IPR011079">
    <property type="entry name" value="Ala_racemase_C"/>
</dbReference>
<evidence type="ECO:0000313" key="8">
    <source>
        <dbReference type="EMBL" id="OIP65149.1"/>
    </source>
</evidence>
<dbReference type="CDD" id="cd00430">
    <property type="entry name" value="PLPDE_III_AR"/>
    <property type="match status" value="1"/>
</dbReference>
<dbReference type="GO" id="GO:0030632">
    <property type="term" value="P:D-alanine biosynthetic process"/>
    <property type="evidence" value="ECO:0007669"/>
    <property type="project" value="UniProtKB-UniRule"/>
</dbReference>
<dbReference type="SMART" id="SM01005">
    <property type="entry name" value="Ala_racemase_C"/>
    <property type="match status" value="1"/>
</dbReference>
<comment type="pathway">
    <text evidence="4">Amino-acid biosynthesis; D-alanine biosynthesis; D-alanine from L-alanine: step 1/1.</text>
</comment>
<dbReference type="Pfam" id="PF01168">
    <property type="entry name" value="Ala_racemase_N"/>
    <property type="match status" value="1"/>
</dbReference>
<evidence type="ECO:0000256" key="1">
    <source>
        <dbReference type="ARBA" id="ARBA00001933"/>
    </source>
</evidence>
<dbReference type="EC" id="5.1.1.1" evidence="4"/>
<dbReference type="GO" id="GO:0005829">
    <property type="term" value="C:cytosol"/>
    <property type="evidence" value="ECO:0007669"/>
    <property type="project" value="TreeGrafter"/>
</dbReference>
<reference evidence="8 9" key="1">
    <citation type="journal article" date="2016" name="Environ. Microbiol.">
        <title>Genomic resolution of a cold subsurface aquifer community provides metabolic insights for novel microbes adapted to high CO concentrations.</title>
        <authorList>
            <person name="Probst A.J."/>
            <person name="Castelle C.J."/>
            <person name="Singh A."/>
            <person name="Brown C.T."/>
            <person name="Anantharaman K."/>
            <person name="Sharon I."/>
            <person name="Hug L.A."/>
            <person name="Burstein D."/>
            <person name="Emerson J.B."/>
            <person name="Thomas B.C."/>
            <person name="Banfield J.F."/>
        </authorList>
    </citation>
    <scope>NUCLEOTIDE SEQUENCE [LARGE SCALE GENOMIC DNA]</scope>
    <source>
        <strain evidence="8">CG2_30_43_9</strain>
    </source>
</reference>
<feature type="domain" description="Alanine racemase C-terminal" evidence="7">
    <location>
        <begin position="249"/>
        <end position="377"/>
    </location>
</feature>
<dbReference type="NCBIfam" id="TIGR00492">
    <property type="entry name" value="alr"/>
    <property type="match status" value="1"/>
</dbReference>
<evidence type="ECO:0000256" key="6">
    <source>
        <dbReference type="PIRSR" id="PIRSR600821-52"/>
    </source>
</evidence>
<feature type="binding site" evidence="4 6">
    <location>
        <position position="318"/>
    </location>
    <ligand>
        <name>substrate</name>
    </ligand>
</feature>
<dbReference type="UniPathway" id="UPA00042">
    <property type="reaction ID" value="UER00497"/>
</dbReference>
<dbReference type="FunFam" id="3.20.20.10:FF:000002">
    <property type="entry name" value="Alanine racemase"/>
    <property type="match status" value="1"/>
</dbReference>
<feature type="modified residue" description="N6-(pyridoxal phosphate)lysine" evidence="4 5">
    <location>
        <position position="42"/>
    </location>
</feature>
<dbReference type="InterPro" id="IPR001608">
    <property type="entry name" value="Ala_racemase_N"/>
</dbReference>
<dbReference type="InterPro" id="IPR029066">
    <property type="entry name" value="PLP-binding_barrel"/>
</dbReference>
<evidence type="ECO:0000256" key="2">
    <source>
        <dbReference type="ARBA" id="ARBA00022898"/>
    </source>
</evidence>
<dbReference type="PANTHER" id="PTHR30511:SF0">
    <property type="entry name" value="ALANINE RACEMASE, CATABOLIC-RELATED"/>
    <property type="match status" value="1"/>
</dbReference>
<dbReference type="GO" id="GO:0008784">
    <property type="term" value="F:alanine racemase activity"/>
    <property type="evidence" value="ECO:0007669"/>
    <property type="project" value="UniProtKB-UniRule"/>
</dbReference>
<dbReference type="SUPFAM" id="SSF50621">
    <property type="entry name" value="Alanine racemase C-terminal domain-like"/>
    <property type="match status" value="1"/>
</dbReference>
<dbReference type="PRINTS" id="PR00992">
    <property type="entry name" value="ALARACEMASE"/>
</dbReference>